<evidence type="ECO:0000313" key="10">
    <source>
        <dbReference type="EMBL" id="NMH66436.1"/>
    </source>
</evidence>
<gene>
    <name evidence="10" type="ORF">HC757_14855</name>
</gene>
<protein>
    <submittedName>
        <fullName evidence="10">TIGR04211 family SH3 domain-containing protein</fullName>
    </submittedName>
</protein>
<keyword evidence="11" id="KW-1185">Reference proteome</keyword>
<dbReference type="AlphaFoldDB" id="A0A972G2R7"/>
<feature type="domain" description="SH3b" evidence="9">
    <location>
        <begin position="21"/>
        <end position="86"/>
    </location>
</feature>
<keyword evidence="2 7" id="KW-0812">Transmembrane</keyword>
<dbReference type="RefSeq" id="WP_169565162.1">
    <property type="nucleotide sequence ID" value="NZ_JAAXYH010000012.1"/>
</dbReference>
<reference evidence="10" key="1">
    <citation type="submission" date="2020-04" db="EMBL/GenBank/DDBJ databases">
        <title>Description of Shewanella salipaludis sp. nov., isolated from a salt marsh.</title>
        <authorList>
            <person name="Park S."/>
            <person name="Yoon J.-H."/>
        </authorList>
    </citation>
    <scope>NUCLEOTIDE SEQUENCE</scope>
    <source>
        <strain evidence="10">SHSM-M6</strain>
    </source>
</reference>
<feature type="transmembrane region" description="Helical" evidence="7">
    <location>
        <begin position="159"/>
        <end position="180"/>
    </location>
</feature>
<feature type="coiled-coil region" evidence="6">
    <location>
        <begin position="85"/>
        <end position="154"/>
    </location>
</feature>
<dbReference type="EMBL" id="JAAXYH010000012">
    <property type="protein sequence ID" value="NMH66436.1"/>
    <property type="molecule type" value="Genomic_DNA"/>
</dbReference>
<evidence type="ECO:0000256" key="3">
    <source>
        <dbReference type="ARBA" id="ARBA00022729"/>
    </source>
</evidence>
<comment type="caution">
    <text evidence="10">The sequence shown here is derived from an EMBL/GenBank/DDBJ whole genome shotgun (WGS) entry which is preliminary data.</text>
</comment>
<evidence type="ECO:0000256" key="5">
    <source>
        <dbReference type="ARBA" id="ARBA00023136"/>
    </source>
</evidence>
<evidence type="ECO:0000256" key="4">
    <source>
        <dbReference type="ARBA" id="ARBA00022989"/>
    </source>
</evidence>
<dbReference type="SMART" id="SM00287">
    <property type="entry name" value="SH3b"/>
    <property type="match status" value="1"/>
</dbReference>
<evidence type="ECO:0000256" key="1">
    <source>
        <dbReference type="ARBA" id="ARBA00004167"/>
    </source>
</evidence>
<dbReference type="PIRSF" id="PIRSF006158">
    <property type="entry name" value="UCP006158_SH3"/>
    <property type="match status" value="1"/>
</dbReference>
<dbReference type="Proteomes" id="UP000737113">
    <property type="component" value="Unassembled WGS sequence"/>
</dbReference>
<dbReference type="PROSITE" id="PS51781">
    <property type="entry name" value="SH3B"/>
    <property type="match status" value="1"/>
</dbReference>
<dbReference type="InterPro" id="IPR016476">
    <property type="entry name" value="SH3_dom_pro"/>
</dbReference>
<sequence length="192" mass="21687">MLRLLTLAAILLLSPSLLAAGQTRYISDNVFLYLLGGPGTQYRILGSVEAGQPVTFTGETQAEYSKIVDHKGREGWVQTDMLSVEQSFRERLPQVEAKLKQTQQQLNSLRDSSDGAMQELASLKSQLNKTQRSLEQASQERDQATDKLANIARNERFNMWSQGVMIAGIGMIIGIFLVYLPRPQRRKKDRWM</sequence>
<proteinExistence type="predicted"/>
<feature type="chain" id="PRO_5037194633" evidence="8">
    <location>
        <begin position="20"/>
        <end position="192"/>
    </location>
</feature>
<evidence type="ECO:0000313" key="11">
    <source>
        <dbReference type="Proteomes" id="UP000737113"/>
    </source>
</evidence>
<accession>A0A972G2R7</accession>
<keyword evidence="4 7" id="KW-1133">Transmembrane helix</keyword>
<evidence type="ECO:0000259" key="9">
    <source>
        <dbReference type="PROSITE" id="PS51781"/>
    </source>
</evidence>
<organism evidence="10 11">
    <name type="scientific">Shewanella salipaludis</name>
    <dbReference type="NCBI Taxonomy" id="2723052"/>
    <lineage>
        <taxon>Bacteria</taxon>
        <taxon>Pseudomonadati</taxon>
        <taxon>Pseudomonadota</taxon>
        <taxon>Gammaproteobacteria</taxon>
        <taxon>Alteromonadales</taxon>
        <taxon>Shewanellaceae</taxon>
        <taxon>Shewanella</taxon>
    </lineage>
</organism>
<dbReference type="Gene3D" id="2.30.30.40">
    <property type="entry name" value="SH3 Domains"/>
    <property type="match status" value="1"/>
</dbReference>
<name>A0A972G2R7_9GAMM</name>
<evidence type="ECO:0000256" key="6">
    <source>
        <dbReference type="SAM" id="Coils"/>
    </source>
</evidence>
<evidence type="ECO:0000256" key="7">
    <source>
        <dbReference type="SAM" id="Phobius"/>
    </source>
</evidence>
<keyword evidence="6" id="KW-0175">Coiled coil</keyword>
<dbReference type="NCBIfam" id="TIGR04211">
    <property type="entry name" value="SH3_and_anchor"/>
    <property type="match status" value="1"/>
</dbReference>
<comment type="subcellular location">
    <subcellularLocation>
        <location evidence="1">Membrane</location>
        <topology evidence="1">Single-pass membrane protein</topology>
    </subcellularLocation>
</comment>
<feature type="signal peptide" evidence="8">
    <location>
        <begin position="1"/>
        <end position="19"/>
    </location>
</feature>
<dbReference type="GO" id="GO:0016020">
    <property type="term" value="C:membrane"/>
    <property type="evidence" value="ECO:0007669"/>
    <property type="project" value="UniProtKB-SubCell"/>
</dbReference>
<keyword evidence="5 7" id="KW-0472">Membrane</keyword>
<keyword evidence="3 8" id="KW-0732">Signal</keyword>
<evidence type="ECO:0000256" key="8">
    <source>
        <dbReference type="SAM" id="SignalP"/>
    </source>
</evidence>
<evidence type="ECO:0000256" key="2">
    <source>
        <dbReference type="ARBA" id="ARBA00022692"/>
    </source>
</evidence>
<dbReference type="InterPro" id="IPR003646">
    <property type="entry name" value="SH3-like_bac-type"/>
</dbReference>
<dbReference type="Pfam" id="PF08239">
    <property type="entry name" value="SH3_3"/>
    <property type="match status" value="1"/>
</dbReference>